<reference evidence="1 2" key="1">
    <citation type="submission" date="2019-05" db="EMBL/GenBank/DDBJ databases">
        <authorList>
            <person name="Qu J.-H."/>
        </authorList>
    </citation>
    <scope>NUCLEOTIDE SEQUENCE [LARGE SCALE GENOMIC DNA]</scope>
    <source>
        <strain evidence="1 2">NS28</strain>
    </source>
</reference>
<proteinExistence type="predicted"/>
<dbReference type="AlphaFoldDB" id="A0A5M8QXG3"/>
<dbReference type="InterPro" id="IPR024623">
    <property type="entry name" value="YtxH"/>
</dbReference>
<evidence type="ECO:0000313" key="1">
    <source>
        <dbReference type="EMBL" id="KAA6440967.1"/>
    </source>
</evidence>
<dbReference type="OrthoDB" id="963902at2"/>
<protein>
    <submittedName>
        <fullName evidence="1">YtxH domain-containing protein</fullName>
    </submittedName>
</protein>
<organism evidence="1 2">
    <name type="scientific">Dyadobacter flavalbus</name>
    <dbReference type="NCBI Taxonomy" id="2579942"/>
    <lineage>
        <taxon>Bacteria</taxon>
        <taxon>Pseudomonadati</taxon>
        <taxon>Bacteroidota</taxon>
        <taxon>Cytophagia</taxon>
        <taxon>Cytophagales</taxon>
        <taxon>Spirosomataceae</taxon>
        <taxon>Dyadobacter</taxon>
    </lineage>
</organism>
<dbReference type="Pfam" id="PF12732">
    <property type="entry name" value="YtxH"/>
    <property type="match status" value="1"/>
</dbReference>
<comment type="caution">
    <text evidence="1">The sequence shown here is derived from an EMBL/GenBank/DDBJ whole genome shotgun (WGS) entry which is preliminary data.</text>
</comment>
<dbReference type="Proteomes" id="UP000323994">
    <property type="component" value="Unassembled WGS sequence"/>
</dbReference>
<dbReference type="EMBL" id="VBSN01000025">
    <property type="protein sequence ID" value="KAA6440967.1"/>
    <property type="molecule type" value="Genomic_DNA"/>
</dbReference>
<keyword evidence="2" id="KW-1185">Reference proteome</keyword>
<accession>A0A5M8QXG3</accession>
<evidence type="ECO:0000313" key="2">
    <source>
        <dbReference type="Proteomes" id="UP000323994"/>
    </source>
</evidence>
<name>A0A5M8QXG3_9BACT</name>
<dbReference type="RefSeq" id="WP_139010946.1">
    <property type="nucleotide sequence ID" value="NZ_VBSN01000025.1"/>
</dbReference>
<sequence length="100" mass="10516">MDKNQKFLLGALSALLAGVAVGLLVAPKNGKETRELIKNKAGDLGGTAKDKYDKSLEELTALADKLKEGFNNNVNSVKEKAGSIAHTVSDKVHGVVNNNA</sequence>
<gene>
    <name evidence="1" type="ORF">FEM33_04690</name>
</gene>